<name>A0A1B7WZB4_APHFL</name>
<comment type="caution">
    <text evidence="1">The sequence shown here is derived from an EMBL/GenBank/DDBJ whole genome shotgun (WGS) entry which is preliminary data.</text>
</comment>
<accession>A0A1B7WZB4</accession>
<dbReference type="AlphaFoldDB" id="A0A1B7WZB4"/>
<organism evidence="1 2">
    <name type="scientific">Aphanizomenon flos-aquae WA102</name>
    <dbReference type="NCBI Taxonomy" id="1710896"/>
    <lineage>
        <taxon>Bacteria</taxon>
        <taxon>Bacillati</taxon>
        <taxon>Cyanobacteriota</taxon>
        <taxon>Cyanophyceae</taxon>
        <taxon>Nostocales</taxon>
        <taxon>Aphanizomenonaceae</taxon>
        <taxon>Aphanizomenon</taxon>
    </lineage>
</organism>
<evidence type="ECO:0000313" key="1">
    <source>
        <dbReference type="EMBL" id="OBQ42434.1"/>
    </source>
</evidence>
<proteinExistence type="predicted"/>
<dbReference type="EMBL" id="LJOW01000105">
    <property type="protein sequence ID" value="OBQ42434.1"/>
    <property type="molecule type" value="Genomic_DNA"/>
</dbReference>
<evidence type="ECO:0000313" key="2">
    <source>
        <dbReference type="Proteomes" id="UP000092093"/>
    </source>
</evidence>
<gene>
    <name evidence="1" type="ORF">AN484_17715</name>
</gene>
<reference evidence="1 2" key="1">
    <citation type="submission" date="2015-09" db="EMBL/GenBank/DDBJ databases">
        <title>Aphanizomenon flos-aquae WA102.</title>
        <authorList>
            <person name="Driscoll C."/>
        </authorList>
    </citation>
    <scope>NUCLEOTIDE SEQUENCE [LARGE SCALE GENOMIC DNA]</scope>
    <source>
        <strain evidence="1">WA102</strain>
    </source>
</reference>
<sequence length="66" mass="7390">MPSWGTLLNLESSTQQALSVESQGESKITLFEEFEPNPGGQTKFLDMMGWQDAEPLTQRWGCLLSI</sequence>
<dbReference type="Proteomes" id="UP000092093">
    <property type="component" value="Unassembled WGS sequence"/>
</dbReference>
<protein>
    <submittedName>
        <fullName evidence="1">Uncharacterized protein</fullName>
    </submittedName>
</protein>